<dbReference type="InterPro" id="IPR035901">
    <property type="entry name" value="GIY-YIG_endonuc_sf"/>
</dbReference>
<name>A0A2S7WEC9_9FLAO</name>
<dbReference type="PROSITE" id="PS50164">
    <property type="entry name" value="GIY_YIG"/>
    <property type="match status" value="1"/>
</dbReference>
<dbReference type="EMBL" id="MSCL01000001">
    <property type="protein sequence ID" value="PQJ75989.1"/>
    <property type="molecule type" value="Genomic_DNA"/>
</dbReference>
<dbReference type="AlphaFoldDB" id="A0A2S7WEC9"/>
<dbReference type="Gene3D" id="3.40.1440.10">
    <property type="entry name" value="GIY-YIG endonuclease"/>
    <property type="match status" value="1"/>
</dbReference>
<gene>
    <name evidence="2" type="ORF">BTO13_12475</name>
</gene>
<keyword evidence="3" id="KW-1185">Reference proteome</keyword>
<dbReference type="Proteomes" id="UP000237608">
    <property type="component" value="Unassembled WGS sequence"/>
</dbReference>
<accession>A0A2S7WEC9</accession>
<dbReference type="CDD" id="cd10449">
    <property type="entry name" value="GIY-YIG_SLX1_like"/>
    <property type="match status" value="1"/>
</dbReference>
<feature type="domain" description="GIY-YIG" evidence="1">
    <location>
        <begin position="2"/>
        <end position="80"/>
    </location>
</feature>
<comment type="caution">
    <text evidence="2">The sequence shown here is derived from an EMBL/GenBank/DDBJ whole genome shotgun (WGS) entry which is preliminary data.</text>
</comment>
<dbReference type="SUPFAM" id="SSF82771">
    <property type="entry name" value="GIY-YIG endonuclease"/>
    <property type="match status" value="1"/>
</dbReference>
<dbReference type="RefSeq" id="WP_105047135.1">
    <property type="nucleotide sequence ID" value="NZ_CP150662.1"/>
</dbReference>
<evidence type="ECO:0000259" key="1">
    <source>
        <dbReference type="PROSITE" id="PS50164"/>
    </source>
</evidence>
<sequence length="96" mass="11373">MENHFLYILYSKSADKFYIGESKDVNKRLEIHNLHSMKGAFTKIANDWEVKVIFECNNKNEALFIEKFIKKMKSRSFILKIIETPKILSEILSKMN</sequence>
<organism evidence="2 3">
    <name type="scientific">Polaribacter gangjinensis</name>
    <dbReference type="NCBI Taxonomy" id="574710"/>
    <lineage>
        <taxon>Bacteria</taxon>
        <taxon>Pseudomonadati</taxon>
        <taxon>Bacteroidota</taxon>
        <taxon>Flavobacteriia</taxon>
        <taxon>Flavobacteriales</taxon>
        <taxon>Flavobacteriaceae</taxon>
    </lineage>
</organism>
<dbReference type="InterPro" id="IPR000305">
    <property type="entry name" value="GIY-YIG_endonuc"/>
</dbReference>
<evidence type="ECO:0000313" key="3">
    <source>
        <dbReference type="Proteomes" id="UP000237608"/>
    </source>
</evidence>
<dbReference type="Pfam" id="PF01541">
    <property type="entry name" value="GIY-YIG"/>
    <property type="match status" value="1"/>
</dbReference>
<reference evidence="2 3" key="1">
    <citation type="submission" date="2016-12" db="EMBL/GenBank/DDBJ databases">
        <title>Trade-off between light-utilization and light-protection in marine flavobacteria.</title>
        <authorList>
            <person name="Kumagai Y."/>
            <person name="Yoshizawa S."/>
            <person name="Kogure K."/>
            <person name="Iwasaki W."/>
        </authorList>
    </citation>
    <scope>NUCLEOTIDE SEQUENCE [LARGE SCALE GENOMIC DNA]</scope>
    <source>
        <strain evidence="2 3">KCTC 22729</strain>
    </source>
</reference>
<proteinExistence type="predicted"/>
<evidence type="ECO:0000313" key="2">
    <source>
        <dbReference type="EMBL" id="PQJ75989.1"/>
    </source>
</evidence>
<dbReference type="OrthoDB" id="1495241at2"/>
<protein>
    <submittedName>
        <fullName evidence="2">Excinuclease ABC subunit C</fullName>
    </submittedName>
</protein>